<keyword evidence="2" id="KW-1185">Reference proteome</keyword>
<dbReference type="Proteomes" id="UP000192906">
    <property type="component" value="Unassembled WGS sequence"/>
</dbReference>
<evidence type="ECO:0000313" key="1">
    <source>
        <dbReference type="EMBL" id="SMF24963.1"/>
    </source>
</evidence>
<protein>
    <submittedName>
        <fullName evidence="1">Uncharacterized protein</fullName>
    </submittedName>
</protein>
<name>A0A1X7E0H4_9BACT</name>
<dbReference type="EMBL" id="FWZU01000004">
    <property type="protein sequence ID" value="SMF24963.1"/>
    <property type="molecule type" value="Genomic_DNA"/>
</dbReference>
<reference evidence="2" key="1">
    <citation type="submission" date="2017-04" db="EMBL/GenBank/DDBJ databases">
        <authorList>
            <person name="Varghese N."/>
            <person name="Submissions S."/>
        </authorList>
    </citation>
    <scope>NUCLEOTIDE SEQUENCE [LARGE SCALE GENOMIC DNA]</scope>
    <source>
        <strain evidence="2">K3S</strain>
    </source>
</reference>
<evidence type="ECO:0000313" key="2">
    <source>
        <dbReference type="Proteomes" id="UP000192906"/>
    </source>
</evidence>
<dbReference type="RefSeq" id="WP_085102568.1">
    <property type="nucleotide sequence ID" value="NZ_FWZU01000004.1"/>
</dbReference>
<organism evidence="1 2">
    <name type="scientific">Desulfovibrio gilichinskyi</name>
    <dbReference type="NCBI Taxonomy" id="1519643"/>
    <lineage>
        <taxon>Bacteria</taxon>
        <taxon>Pseudomonadati</taxon>
        <taxon>Thermodesulfobacteriota</taxon>
        <taxon>Desulfovibrionia</taxon>
        <taxon>Desulfovibrionales</taxon>
        <taxon>Desulfovibrionaceae</taxon>
        <taxon>Desulfovibrio</taxon>
    </lineage>
</organism>
<proteinExistence type="predicted"/>
<accession>A0A1X7E0H4</accession>
<dbReference type="OrthoDB" id="5471202at2"/>
<sequence length="147" mass="17221">MSNHDNDLTELFDKKGNLIGALITAELWTKVKPHVTQFLPKAEPDERPEPISAWRQLKEYWDFPYPIDRDVTCDLCENTTENWETDEPRKFRLVSANLGGLVSFKCSKCQARITKRHFKDEITTQCTAFVDEKDNNYEAKYKFTNKL</sequence>
<dbReference type="STRING" id="1519643.SAMN06295933_2428"/>
<gene>
    <name evidence="1" type="ORF">SAMN06295933_2428</name>
</gene>
<dbReference type="AlphaFoldDB" id="A0A1X7E0H4"/>